<protein>
    <submittedName>
        <fullName evidence="1">Uncharacterized protein</fullName>
    </submittedName>
</protein>
<sequence length="32" mass="3434">MGQGKIRSDADVGAELLDTGDDRLVIGWRDCA</sequence>
<reference evidence="1 2" key="1">
    <citation type="submission" date="2015-07" db="EMBL/GenBank/DDBJ databases">
        <authorList>
            <consortium name="Pathogen Informatics"/>
        </authorList>
    </citation>
    <scope>NUCLEOTIDE SEQUENCE [LARGE SCALE GENOMIC DNA]</scope>
    <source>
        <strain evidence="1 2">A316</strain>
    </source>
</reference>
<dbReference type="EMBL" id="CWQY01000019">
    <property type="protein sequence ID" value="CSC95233.1"/>
    <property type="molecule type" value="Genomic_DNA"/>
</dbReference>
<organism evidence="1 2">
    <name type="scientific">Vibrio cholerae</name>
    <dbReference type="NCBI Taxonomy" id="666"/>
    <lineage>
        <taxon>Bacteria</taxon>
        <taxon>Pseudomonadati</taxon>
        <taxon>Pseudomonadota</taxon>
        <taxon>Gammaproteobacteria</taxon>
        <taxon>Vibrionales</taxon>
        <taxon>Vibrionaceae</taxon>
        <taxon>Vibrio</taxon>
    </lineage>
</organism>
<gene>
    <name evidence="1" type="ORF">ERS013200_02712</name>
</gene>
<name>A0A656A705_VIBCL</name>
<proteinExistence type="predicted"/>
<dbReference type="Proteomes" id="UP000041770">
    <property type="component" value="Unassembled WGS sequence"/>
</dbReference>
<accession>A0A656A705</accession>
<evidence type="ECO:0000313" key="1">
    <source>
        <dbReference type="EMBL" id="CSC95233.1"/>
    </source>
</evidence>
<evidence type="ECO:0000313" key="2">
    <source>
        <dbReference type="Proteomes" id="UP000041770"/>
    </source>
</evidence>
<dbReference type="AlphaFoldDB" id="A0A656A705"/>